<dbReference type="PANTHER" id="PTHR31600:SF2">
    <property type="entry name" value="GAMETE ENRICHED GENE 10 PROTEIN-RELATED"/>
    <property type="match status" value="1"/>
</dbReference>
<feature type="transmembrane region" description="Helical" evidence="2">
    <location>
        <begin position="1043"/>
        <end position="1067"/>
    </location>
</feature>
<feature type="transmembrane region" description="Helical" evidence="2">
    <location>
        <begin position="725"/>
        <end position="743"/>
    </location>
</feature>
<name>A0A8S1M3Q7_9CILI</name>
<proteinExistence type="predicted"/>
<feature type="transmembrane region" description="Helical" evidence="2">
    <location>
        <begin position="838"/>
        <end position="863"/>
    </location>
</feature>
<reference evidence="3" key="1">
    <citation type="submission" date="2021-01" db="EMBL/GenBank/DDBJ databases">
        <authorList>
            <consortium name="Genoscope - CEA"/>
            <person name="William W."/>
        </authorList>
    </citation>
    <scope>NUCLEOTIDE SEQUENCE</scope>
</reference>
<dbReference type="Proteomes" id="UP000692954">
    <property type="component" value="Unassembled WGS sequence"/>
</dbReference>
<accession>A0A8S1M3Q7</accession>
<feature type="region of interest" description="Disordered" evidence="1">
    <location>
        <begin position="475"/>
        <end position="497"/>
    </location>
</feature>
<keyword evidence="2" id="KW-0812">Transmembrane</keyword>
<dbReference type="InterPro" id="IPR052994">
    <property type="entry name" value="Tiny_macrocysts_regulators"/>
</dbReference>
<protein>
    <recommendedName>
        <fullName evidence="5">Transmembrane protein</fullName>
    </recommendedName>
</protein>
<organism evidence="3 4">
    <name type="scientific">Paramecium sonneborni</name>
    <dbReference type="NCBI Taxonomy" id="65129"/>
    <lineage>
        <taxon>Eukaryota</taxon>
        <taxon>Sar</taxon>
        <taxon>Alveolata</taxon>
        <taxon>Ciliophora</taxon>
        <taxon>Intramacronucleata</taxon>
        <taxon>Oligohymenophorea</taxon>
        <taxon>Peniculida</taxon>
        <taxon>Parameciidae</taxon>
        <taxon>Paramecium</taxon>
    </lineage>
</organism>
<dbReference type="OrthoDB" id="299008at2759"/>
<keyword evidence="2" id="KW-0472">Membrane</keyword>
<feature type="transmembrane region" description="Helical" evidence="2">
    <location>
        <begin position="559"/>
        <end position="577"/>
    </location>
</feature>
<evidence type="ECO:0000256" key="2">
    <source>
        <dbReference type="SAM" id="Phobius"/>
    </source>
</evidence>
<keyword evidence="4" id="KW-1185">Reference proteome</keyword>
<evidence type="ECO:0000256" key="1">
    <source>
        <dbReference type="SAM" id="MobiDB-lite"/>
    </source>
</evidence>
<comment type="caution">
    <text evidence="3">The sequence shown here is derived from an EMBL/GenBank/DDBJ whole genome shotgun (WGS) entry which is preliminary data.</text>
</comment>
<gene>
    <name evidence="3" type="ORF">PSON_ATCC_30995.1.T0330265</name>
</gene>
<evidence type="ECO:0000313" key="4">
    <source>
        <dbReference type="Proteomes" id="UP000692954"/>
    </source>
</evidence>
<dbReference type="AlphaFoldDB" id="A0A8S1M3Q7"/>
<dbReference type="PANTHER" id="PTHR31600">
    <property type="entry name" value="TINY MACROCYSTS PROTEIN B-RELATED"/>
    <property type="match status" value="1"/>
</dbReference>
<dbReference type="EMBL" id="CAJJDN010000033">
    <property type="protein sequence ID" value="CAD8075508.1"/>
    <property type="molecule type" value="Genomic_DNA"/>
</dbReference>
<evidence type="ECO:0000313" key="3">
    <source>
        <dbReference type="EMBL" id="CAD8075508.1"/>
    </source>
</evidence>
<keyword evidence="2" id="KW-1133">Transmembrane helix</keyword>
<feature type="transmembrane region" description="Helical" evidence="2">
    <location>
        <begin position="527"/>
        <end position="547"/>
    </location>
</feature>
<evidence type="ECO:0008006" key="5">
    <source>
        <dbReference type="Google" id="ProtNLM"/>
    </source>
</evidence>
<sequence length="1108" mass="131192">MIQEYIEKSLKSESLIQYLERKIMDTLILKQNFYNILKNSCQELIDDLDFNKQLYSLCEQVYEVNKILKFNFQNTPNQKIHGLYTFFIGEILSNYYKSVQFYKNSKCLEVELNKFQQIINFNINQKNVHYTILELCDDMQNLNLIGHSQNFHDNFGTCQKKQKLFEHLLPDCLIPYHNLYVKRFFETGTSKYFNIFQINFIMSNTQNILTTVNMCYSVTNLFKSKNMIFAVFLQESTQDKAYLFVDGNNLKCKFTKNLMIQIGWSIPDIEDQIKIKEILQVEILQIYPDFLNVIENKENEIKLNQITMYFPSLSNYLDQIENKSKQSPDRGRQNLRYIAVVCDILIQRREIGDFCYYLLDIVKMAELIKIRKKTTIHKVELLKQIKQNKYQNDEEYIVYQQDDSPNIGNLNSVNFINQQQIGSIQNSTKPLVLQVNPMFVSNSPVLNSRREDTINQTEQQLITQKLSLLKEDLGSPSLQSNDDEEKSQKSKGIQLQETQTETDKIQLKYSLINQIISASTTRYQKNFMVLFSIWFSIFITFIIVLQIELNNDLEDFLSYGFMTSFYASIMGPHDLYFSMRVALTTYQQMNREGFLPSSQMKQFIAPIQEIVDLGYIELRDSFYDQLNNPYIQNFLNDAKVIMNFMNKNEQEVYPIEVSFRDALFTILQYQYAAMRTLQRGESNSGKPFQVSVFANQFMLHKECEKLTQSLYDYAIYMHSNMIQKLITLWLIFDIALIIFYIYLQNFQIKFFSQLDKFVSLIFLIDNPILNKEVIRYNNLMTSIKLNSDLLLNYNPEVQLQQHFNKPLQSHDNQNQNQKQKQSLQAIIKSRSLIKILNISFLIFLLSIILIFSLIIITSTSLFFSKYDDTLQFYQQVQQMKFRPGNLILYREIFFRWQNFTFLTQNNKVELYDLINKAQNSIYNYILTSNSINYDLYLIDSNFIDLFEDINKNNLCNFIDEKFKNSSQIYCQFSFDGSFSNGMISALNYITNYIKSQQAINNFTRRVEIQYYEAEGSQIVSRVFSNLVNQFNSSLKLQFDGMKLFLTVLSFSFIITTIVIQILLFYFYSPYLGRIMKIIKRVVYLIPFESLMKNELLVRQLKELKFKFQ</sequence>